<dbReference type="SUPFAM" id="SSF161098">
    <property type="entry name" value="MetI-like"/>
    <property type="match status" value="1"/>
</dbReference>
<dbReference type="InterPro" id="IPR000515">
    <property type="entry name" value="MetI-like"/>
</dbReference>
<comment type="caution">
    <text evidence="9">The sequence shown here is derived from an EMBL/GenBank/DDBJ whole genome shotgun (WGS) entry which is preliminary data.</text>
</comment>
<comment type="similarity">
    <text evidence="7">Belongs to the binding-protein-dependent transport system permease family.</text>
</comment>
<proteinExistence type="inferred from homology"/>
<feature type="transmembrane region" description="Helical" evidence="7">
    <location>
        <begin position="245"/>
        <end position="265"/>
    </location>
</feature>
<evidence type="ECO:0000313" key="9">
    <source>
        <dbReference type="EMBL" id="CAH1223196.1"/>
    </source>
</evidence>
<dbReference type="PANTHER" id="PTHR43744:SF8">
    <property type="entry name" value="SN-GLYCEROL-3-PHOSPHATE TRANSPORT SYSTEM PERMEASE PROTEIN UGPE"/>
    <property type="match status" value="1"/>
</dbReference>
<dbReference type="Pfam" id="PF00528">
    <property type="entry name" value="BPD_transp_1"/>
    <property type="match status" value="1"/>
</dbReference>
<keyword evidence="10" id="KW-1185">Reference proteome</keyword>
<evidence type="ECO:0000256" key="2">
    <source>
        <dbReference type="ARBA" id="ARBA00022448"/>
    </source>
</evidence>
<dbReference type="RefSeq" id="WP_236291582.1">
    <property type="nucleotide sequence ID" value="NZ_CAKMMW010000022.1"/>
</dbReference>
<gene>
    <name evidence="9" type="primary">melC_21</name>
    <name evidence="9" type="ORF">PAECIP111891_05472</name>
</gene>
<keyword evidence="6 7" id="KW-0472">Membrane</keyword>
<feature type="transmembrane region" description="Helical" evidence="7">
    <location>
        <begin position="12"/>
        <end position="35"/>
    </location>
</feature>
<comment type="subcellular location">
    <subcellularLocation>
        <location evidence="1 7">Cell membrane</location>
        <topology evidence="1 7">Multi-pass membrane protein</topology>
    </subcellularLocation>
</comment>
<dbReference type="InterPro" id="IPR035906">
    <property type="entry name" value="MetI-like_sf"/>
</dbReference>
<dbReference type="PANTHER" id="PTHR43744">
    <property type="entry name" value="ABC TRANSPORTER PERMEASE PROTEIN MG189-RELATED-RELATED"/>
    <property type="match status" value="1"/>
</dbReference>
<keyword evidence="3" id="KW-1003">Cell membrane</keyword>
<dbReference type="Gene3D" id="1.10.3720.10">
    <property type="entry name" value="MetI-like"/>
    <property type="match status" value="1"/>
</dbReference>
<feature type="domain" description="ABC transmembrane type-1" evidence="8">
    <location>
        <begin position="74"/>
        <end position="266"/>
    </location>
</feature>
<feature type="transmembrane region" description="Helical" evidence="7">
    <location>
        <begin position="73"/>
        <end position="97"/>
    </location>
</feature>
<evidence type="ECO:0000256" key="5">
    <source>
        <dbReference type="ARBA" id="ARBA00022989"/>
    </source>
</evidence>
<evidence type="ECO:0000256" key="7">
    <source>
        <dbReference type="RuleBase" id="RU363032"/>
    </source>
</evidence>
<evidence type="ECO:0000256" key="3">
    <source>
        <dbReference type="ARBA" id="ARBA00022475"/>
    </source>
</evidence>
<evidence type="ECO:0000256" key="6">
    <source>
        <dbReference type="ARBA" id="ARBA00023136"/>
    </source>
</evidence>
<reference evidence="9" key="1">
    <citation type="submission" date="2022-01" db="EMBL/GenBank/DDBJ databases">
        <authorList>
            <person name="Criscuolo A."/>
        </authorList>
    </citation>
    <scope>NUCLEOTIDE SEQUENCE</scope>
    <source>
        <strain evidence="9">CIP111891</strain>
    </source>
</reference>
<dbReference type="CDD" id="cd06261">
    <property type="entry name" value="TM_PBP2"/>
    <property type="match status" value="1"/>
</dbReference>
<organism evidence="9 10">
    <name type="scientific">Paenibacillus allorhizoplanae</name>
    <dbReference type="NCBI Taxonomy" id="2905648"/>
    <lineage>
        <taxon>Bacteria</taxon>
        <taxon>Bacillati</taxon>
        <taxon>Bacillota</taxon>
        <taxon>Bacilli</taxon>
        <taxon>Bacillales</taxon>
        <taxon>Paenibacillaceae</taxon>
        <taxon>Paenibacillus</taxon>
    </lineage>
</organism>
<evidence type="ECO:0000256" key="4">
    <source>
        <dbReference type="ARBA" id="ARBA00022692"/>
    </source>
</evidence>
<dbReference type="Proteomes" id="UP000838821">
    <property type="component" value="Unassembled WGS sequence"/>
</dbReference>
<keyword evidence="4 7" id="KW-0812">Transmembrane</keyword>
<feature type="transmembrane region" description="Helical" evidence="7">
    <location>
        <begin position="142"/>
        <end position="161"/>
    </location>
</feature>
<keyword evidence="5 7" id="KW-1133">Transmembrane helix</keyword>
<protein>
    <submittedName>
        <fullName evidence="9">Melibiose/raffinose/stachyose import permease protein MelC</fullName>
    </submittedName>
</protein>
<feature type="transmembrane region" description="Helical" evidence="7">
    <location>
        <begin position="191"/>
        <end position="212"/>
    </location>
</feature>
<feature type="transmembrane region" description="Helical" evidence="7">
    <location>
        <begin position="109"/>
        <end position="130"/>
    </location>
</feature>
<evidence type="ECO:0000256" key="1">
    <source>
        <dbReference type="ARBA" id="ARBA00004651"/>
    </source>
</evidence>
<evidence type="ECO:0000259" key="8">
    <source>
        <dbReference type="PROSITE" id="PS50928"/>
    </source>
</evidence>
<dbReference type="EMBL" id="CAKMMW010000022">
    <property type="protein sequence ID" value="CAH1223196.1"/>
    <property type="molecule type" value="Genomic_DNA"/>
</dbReference>
<keyword evidence="2 7" id="KW-0813">Transport</keyword>
<accession>A0ABN8GZM8</accession>
<dbReference type="PROSITE" id="PS50928">
    <property type="entry name" value="ABC_TM1"/>
    <property type="match status" value="1"/>
</dbReference>
<name>A0ABN8GZM8_9BACL</name>
<sequence>MNMKLSSRERAVNGSFEALLIVIAALFFIPVYYLIVTTFKTPDEATFSPLSLPRHFNVDNYILAWKTMRFPRVFLNTLIVTGVSVIGIILLSSMAAYALARRAHALNKFIFYVYLAGMMVPFQMGLVSLYKLINSLGLMDNLLAVIVVNIGNGCVIAIFLFHSFISTSVPLELEEAAFIDGCSVQATFWRIAFPLLTPVIATVAIVTTLNVWNDFMNPLLFLQSRENNVILLEVFRNIGQFSVDWTSLFPMLLLGVAPLLVFYLLMQKYMIKGVAAGALKG</sequence>
<evidence type="ECO:0000313" key="10">
    <source>
        <dbReference type="Proteomes" id="UP000838821"/>
    </source>
</evidence>